<gene>
    <name evidence="5" type="ORF">MNBD_NITROSPIRAE02-231</name>
</gene>
<dbReference type="InterPro" id="IPR036388">
    <property type="entry name" value="WH-like_DNA-bd_sf"/>
</dbReference>
<dbReference type="PANTHER" id="PTHR33154">
    <property type="entry name" value="TRANSCRIPTIONAL REGULATOR, ARSR FAMILY"/>
    <property type="match status" value="1"/>
</dbReference>
<dbReference type="Pfam" id="PF01022">
    <property type="entry name" value="HTH_5"/>
    <property type="match status" value="1"/>
</dbReference>
<dbReference type="AlphaFoldDB" id="A0A3B1D964"/>
<keyword evidence="2" id="KW-0238">DNA-binding</keyword>
<feature type="domain" description="HTH arsR-type" evidence="4">
    <location>
        <begin position="1"/>
        <end position="96"/>
    </location>
</feature>
<keyword evidence="1" id="KW-0805">Transcription regulation</keyword>
<dbReference type="GO" id="GO:0003677">
    <property type="term" value="F:DNA binding"/>
    <property type="evidence" value="ECO:0007669"/>
    <property type="project" value="UniProtKB-KW"/>
</dbReference>
<organism evidence="5">
    <name type="scientific">hydrothermal vent metagenome</name>
    <dbReference type="NCBI Taxonomy" id="652676"/>
    <lineage>
        <taxon>unclassified sequences</taxon>
        <taxon>metagenomes</taxon>
        <taxon>ecological metagenomes</taxon>
    </lineage>
</organism>
<name>A0A3B1D964_9ZZZZ</name>
<dbReference type="CDD" id="cd00090">
    <property type="entry name" value="HTH_ARSR"/>
    <property type="match status" value="1"/>
</dbReference>
<dbReference type="InterPro" id="IPR051081">
    <property type="entry name" value="HTH_MetalResp_TranReg"/>
</dbReference>
<evidence type="ECO:0000256" key="1">
    <source>
        <dbReference type="ARBA" id="ARBA00023015"/>
    </source>
</evidence>
<protein>
    <recommendedName>
        <fullName evidence="4">HTH arsR-type domain-containing protein</fullName>
    </recommendedName>
</protein>
<dbReference type="GO" id="GO:0003700">
    <property type="term" value="F:DNA-binding transcription factor activity"/>
    <property type="evidence" value="ECO:0007669"/>
    <property type="project" value="InterPro"/>
</dbReference>
<dbReference type="InterPro" id="IPR001845">
    <property type="entry name" value="HTH_ArsR_DNA-bd_dom"/>
</dbReference>
<dbReference type="SMART" id="SM00418">
    <property type="entry name" value="HTH_ARSR"/>
    <property type="match status" value="1"/>
</dbReference>
<accession>A0A3B1D964</accession>
<dbReference type="SUPFAM" id="SSF46785">
    <property type="entry name" value="Winged helix' DNA-binding domain"/>
    <property type="match status" value="1"/>
</dbReference>
<dbReference type="PROSITE" id="PS50987">
    <property type="entry name" value="HTH_ARSR_2"/>
    <property type="match status" value="1"/>
</dbReference>
<sequence>MKELTTTFKALSDDQRLRILMLLDRKELCVCQLMGILGVAQPLVSRNLAILSRAGFLQERKEGKLRFYSINRKLAEDKKAIMKLLRNQTKNYTLIQKDMETLQECTEFQKMTGKCDMKTFTEFLKKRKAKKGGRR</sequence>
<dbReference type="InterPro" id="IPR011991">
    <property type="entry name" value="ArsR-like_HTH"/>
</dbReference>
<dbReference type="NCBIfam" id="NF033788">
    <property type="entry name" value="HTH_metalloreg"/>
    <property type="match status" value="1"/>
</dbReference>
<evidence type="ECO:0000313" key="5">
    <source>
        <dbReference type="EMBL" id="VAX32518.1"/>
    </source>
</evidence>
<dbReference type="Gene3D" id="1.10.10.10">
    <property type="entry name" value="Winged helix-like DNA-binding domain superfamily/Winged helix DNA-binding domain"/>
    <property type="match status" value="1"/>
</dbReference>
<evidence type="ECO:0000256" key="2">
    <source>
        <dbReference type="ARBA" id="ARBA00023125"/>
    </source>
</evidence>
<evidence type="ECO:0000256" key="3">
    <source>
        <dbReference type="ARBA" id="ARBA00023163"/>
    </source>
</evidence>
<dbReference type="PANTHER" id="PTHR33154:SF33">
    <property type="entry name" value="TRANSCRIPTIONAL REPRESSOR SDPR"/>
    <property type="match status" value="1"/>
</dbReference>
<keyword evidence="3" id="KW-0804">Transcription</keyword>
<proteinExistence type="predicted"/>
<dbReference type="EMBL" id="UOGH01000258">
    <property type="protein sequence ID" value="VAX32518.1"/>
    <property type="molecule type" value="Genomic_DNA"/>
</dbReference>
<reference evidence="5" key="1">
    <citation type="submission" date="2018-06" db="EMBL/GenBank/DDBJ databases">
        <authorList>
            <person name="Zhirakovskaya E."/>
        </authorList>
    </citation>
    <scope>NUCLEOTIDE SEQUENCE</scope>
</reference>
<dbReference type="InterPro" id="IPR036390">
    <property type="entry name" value="WH_DNA-bd_sf"/>
</dbReference>
<evidence type="ECO:0000259" key="4">
    <source>
        <dbReference type="PROSITE" id="PS50987"/>
    </source>
</evidence>
<dbReference type="PRINTS" id="PR00778">
    <property type="entry name" value="HTHARSR"/>
</dbReference>